<name>A0ACC1XCW6_MELAZ</name>
<reference evidence="1 2" key="1">
    <citation type="journal article" date="2023" name="Science">
        <title>Complex scaffold remodeling in plant triterpene biosynthesis.</title>
        <authorList>
            <person name="De La Pena R."/>
            <person name="Hodgson H."/>
            <person name="Liu J.C."/>
            <person name="Stephenson M.J."/>
            <person name="Martin A.C."/>
            <person name="Owen C."/>
            <person name="Harkess A."/>
            <person name="Leebens-Mack J."/>
            <person name="Jimenez L.E."/>
            <person name="Osbourn A."/>
            <person name="Sattely E.S."/>
        </authorList>
    </citation>
    <scope>NUCLEOTIDE SEQUENCE [LARGE SCALE GENOMIC DNA]</scope>
    <source>
        <strain evidence="2">cv. JPN11</strain>
        <tissue evidence="1">Leaf</tissue>
    </source>
</reference>
<proteinExistence type="predicted"/>
<protein>
    <submittedName>
        <fullName evidence="1">Telomere-associated protein RIF1</fullName>
    </submittedName>
</protein>
<gene>
    <name evidence="1" type="ORF">OWV82_018900</name>
</gene>
<sequence>MMKLVLDPILEAVFQIGPYGKNSLSCNLCLKLLDGFILAKCKDMNCNTTGFHHLSASTSMLGPSTSGRCSWKQHPITWLPWDLSQLDFFMSMINIIASHVSTGKVSYEERNLACDAALRVFRSVFKGANKEFKNVSIDFNDIMLCLNSILKFTRNLFEDIYSEGSGSNYMHHAPLLFVEAVSEELEPSILGSSLYMVALDLKYVENLLSSNNTGYEKVLGFYSVTYMDMISPVSHLAELAARLMKLSRMKIREEPPAYPMPSRKSPVLCFNDFQILRYQMKPSRISFNYYGLKS</sequence>
<organism evidence="1 2">
    <name type="scientific">Melia azedarach</name>
    <name type="common">Chinaberry tree</name>
    <dbReference type="NCBI Taxonomy" id="155640"/>
    <lineage>
        <taxon>Eukaryota</taxon>
        <taxon>Viridiplantae</taxon>
        <taxon>Streptophyta</taxon>
        <taxon>Embryophyta</taxon>
        <taxon>Tracheophyta</taxon>
        <taxon>Spermatophyta</taxon>
        <taxon>Magnoliopsida</taxon>
        <taxon>eudicotyledons</taxon>
        <taxon>Gunneridae</taxon>
        <taxon>Pentapetalae</taxon>
        <taxon>rosids</taxon>
        <taxon>malvids</taxon>
        <taxon>Sapindales</taxon>
        <taxon>Meliaceae</taxon>
        <taxon>Melia</taxon>
    </lineage>
</organism>
<evidence type="ECO:0000313" key="1">
    <source>
        <dbReference type="EMBL" id="KAJ4709053.1"/>
    </source>
</evidence>
<dbReference type="EMBL" id="CM051403">
    <property type="protein sequence ID" value="KAJ4709053.1"/>
    <property type="molecule type" value="Genomic_DNA"/>
</dbReference>
<dbReference type="Proteomes" id="UP001164539">
    <property type="component" value="Chromosome 10"/>
</dbReference>
<evidence type="ECO:0000313" key="2">
    <source>
        <dbReference type="Proteomes" id="UP001164539"/>
    </source>
</evidence>
<accession>A0ACC1XCW6</accession>
<keyword evidence="2" id="KW-1185">Reference proteome</keyword>
<comment type="caution">
    <text evidence="1">The sequence shown here is derived from an EMBL/GenBank/DDBJ whole genome shotgun (WGS) entry which is preliminary data.</text>
</comment>